<organism evidence="2 3">
    <name type="scientific">Profundicola chukchiensis</name>
    <dbReference type="NCBI Taxonomy" id="2961959"/>
    <lineage>
        <taxon>Bacteria</taxon>
        <taxon>Pseudomonadati</taxon>
        <taxon>Bacteroidota</taxon>
        <taxon>Flavobacteriia</taxon>
        <taxon>Flavobacteriales</taxon>
        <taxon>Weeksellaceae</taxon>
        <taxon>Profundicola</taxon>
    </lineage>
</organism>
<keyword evidence="1" id="KW-1133">Transmembrane helix</keyword>
<proteinExistence type="predicted"/>
<reference evidence="2" key="1">
    <citation type="submission" date="2022-07" db="EMBL/GenBank/DDBJ databases">
        <title>Description and genome-wide analysis of Profundicola chukchiensis gen. nov., sp. nov., marine bacteria isolated from bottom sediments of the Chukchi Sea.</title>
        <authorList>
            <person name="Romanenko L."/>
            <person name="Otstavnykh N."/>
            <person name="Kurilenko V."/>
            <person name="Eremeev V."/>
            <person name="Velansky P."/>
            <person name="Mikhailov V."/>
            <person name="Isaeva M."/>
        </authorList>
    </citation>
    <scope>NUCLEOTIDE SEQUENCE</scope>
    <source>
        <strain evidence="2">KMM 9713</strain>
    </source>
</reference>
<keyword evidence="1" id="KW-0472">Membrane</keyword>
<feature type="transmembrane region" description="Helical" evidence="1">
    <location>
        <begin position="103"/>
        <end position="124"/>
    </location>
</feature>
<accession>A0A9X4RVW4</accession>
<evidence type="ECO:0000256" key="1">
    <source>
        <dbReference type="SAM" id="Phobius"/>
    </source>
</evidence>
<feature type="transmembrane region" description="Helical" evidence="1">
    <location>
        <begin position="41"/>
        <end position="63"/>
    </location>
</feature>
<feature type="transmembrane region" description="Helical" evidence="1">
    <location>
        <begin position="7"/>
        <end position="29"/>
    </location>
</feature>
<dbReference type="Proteomes" id="UP001152599">
    <property type="component" value="Unassembled WGS sequence"/>
</dbReference>
<sequence>MLKSKNISFSLVWIVATVILFFTGLVLAVTSTWTGTKNLGTIIWVSSSVSMLAYLFYSAFLWFKFKKGNAWNNFVTAYIILAFLITLGGLVGAFLTFPQGMQTFLIGLGMFGGYWLFKLIGFIFSKESDFE</sequence>
<evidence type="ECO:0000313" key="2">
    <source>
        <dbReference type="EMBL" id="MDG4945177.1"/>
    </source>
</evidence>
<keyword evidence="3" id="KW-1185">Reference proteome</keyword>
<dbReference type="EMBL" id="JANCMU010000001">
    <property type="protein sequence ID" value="MDG4945177.1"/>
    <property type="molecule type" value="Genomic_DNA"/>
</dbReference>
<dbReference type="RefSeq" id="WP_304419880.1">
    <property type="nucleotide sequence ID" value="NZ_JANCMU010000001.1"/>
</dbReference>
<protein>
    <submittedName>
        <fullName evidence="2">Uncharacterized protein</fullName>
    </submittedName>
</protein>
<dbReference type="AlphaFoldDB" id="A0A9X4RVW4"/>
<evidence type="ECO:0000313" key="3">
    <source>
        <dbReference type="Proteomes" id="UP001152599"/>
    </source>
</evidence>
<keyword evidence="1" id="KW-0812">Transmembrane</keyword>
<comment type="caution">
    <text evidence="2">The sequence shown here is derived from an EMBL/GenBank/DDBJ whole genome shotgun (WGS) entry which is preliminary data.</text>
</comment>
<gene>
    <name evidence="2" type="ORF">NMK71_02020</name>
</gene>
<name>A0A9X4RVW4_9FLAO</name>
<feature type="transmembrane region" description="Helical" evidence="1">
    <location>
        <begin position="75"/>
        <end position="97"/>
    </location>
</feature>